<dbReference type="GO" id="GO:0004803">
    <property type="term" value="F:transposase activity"/>
    <property type="evidence" value="ECO:0007669"/>
    <property type="project" value="InterPro"/>
</dbReference>
<dbReference type="PANTHER" id="PTHR34614:SF2">
    <property type="entry name" value="TRANSPOSASE IS4-LIKE DOMAIN-CONTAINING PROTEIN"/>
    <property type="match status" value="1"/>
</dbReference>
<dbReference type="InterPro" id="IPR047654">
    <property type="entry name" value="IS1634_transpos"/>
</dbReference>
<dbReference type="PANTHER" id="PTHR34614">
    <property type="match status" value="1"/>
</dbReference>
<accession>A0A2H0FL00</accession>
<evidence type="ECO:0000313" key="2">
    <source>
        <dbReference type="EMBL" id="PIQ07388.1"/>
    </source>
</evidence>
<feature type="domain" description="Transposase IS4-like" evidence="1">
    <location>
        <begin position="174"/>
        <end position="439"/>
    </location>
</feature>
<comment type="caution">
    <text evidence="2">The sequence shown here is derived from an EMBL/GenBank/DDBJ whole genome shotgun (WGS) entry which is preliminary data.</text>
</comment>
<dbReference type="GO" id="GO:0006313">
    <property type="term" value="P:DNA transposition"/>
    <property type="evidence" value="ECO:0007669"/>
    <property type="project" value="InterPro"/>
</dbReference>
<reference evidence="2 3" key="1">
    <citation type="submission" date="2017-09" db="EMBL/GenBank/DDBJ databases">
        <title>Depth-based differentiation of microbial function through sediment-hosted aquifers and enrichment of novel symbionts in the deep terrestrial subsurface.</title>
        <authorList>
            <person name="Probst A.J."/>
            <person name="Ladd B."/>
            <person name="Jarett J.K."/>
            <person name="Geller-Mcgrath D.E."/>
            <person name="Sieber C.M."/>
            <person name="Emerson J.B."/>
            <person name="Anantharaman K."/>
            <person name="Thomas B.C."/>
            <person name="Malmstrom R."/>
            <person name="Stieglmeier M."/>
            <person name="Klingl A."/>
            <person name="Woyke T."/>
            <person name="Ryan C.M."/>
            <person name="Banfield J.F."/>
        </authorList>
    </citation>
    <scope>NUCLEOTIDE SEQUENCE [LARGE SCALE GENOMIC DNA]</scope>
    <source>
        <strain evidence="2">CG18_big_fil_WC_8_21_14_2_50_37_10</strain>
    </source>
</reference>
<evidence type="ECO:0000259" key="1">
    <source>
        <dbReference type="Pfam" id="PF01609"/>
    </source>
</evidence>
<dbReference type="InterPro" id="IPR002559">
    <property type="entry name" value="Transposase_11"/>
</dbReference>
<sequence length="498" mass="57206">MYHIRTTKTSSKATAVQIVRYEDRKLIVVAHIGSAHNAKELDVLKKSASAWIEKTSKQTSLLPDSRLNANFVQLDKCQYLGVRYGFIHEVLMLVIKHFGFGSLTDKKMLVDLIVVRIIEPASKLHSLELLDEFFNIKYPRKDFYRYLPEFALLKDKTENKILALAKNEFNFDFSLVFYDVTTLYFETSRSDELRKPGFSKDGKSQQPQVLIGLIIDDQGFPVAYEMFEGNRFEGKTFIPIISAFKRKHDIKKLTVVADAAMLSLDNVKALKAKGLSYIVGARISNLSGKMIDKINSNLKRKDKANIRLETEHGSLVCDFNEKRCRKDKSDMDKQIMKAEMLLKNPGRAKRAKFVKGKNKTKLEMNIELIEKTKLLLGIKGYYTNLPETVGNTTIIEQYHNLWHVEQAFRVAKSDLEIRPIYHFKQQAIEVHILICFAALAICKYMEIKTRRSTRQMVKILKSVTDARIKNTLTGEEIIMRSEITADIKQILSKLGLSY</sequence>
<dbReference type="EMBL" id="PCUC01000033">
    <property type="protein sequence ID" value="PIQ07388.1"/>
    <property type="molecule type" value="Genomic_DNA"/>
</dbReference>
<dbReference type="Proteomes" id="UP000230778">
    <property type="component" value="Unassembled WGS sequence"/>
</dbReference>
<dbReference type="SUPFAM" id="SSF53098">
    <property type="entry name" value="Ribonuclease H-like"/>
    <property type="match status" value="1"/>
</dbReference>
<dbReference type="GO" id="GO:0003677">
    <property type="term" value="F:DNA binding"/>
    <property type="evidence" value="ECO:0007669"/>
    <property type="project" value="InterPro"/>
</dbReference>
<gene>
    <name evidence="2" type="ORF">COW72_00580</name>
</gene>
<proteinExistence type="predicted"/>
<name>A0A2H0FL00_9BACT</name>
<protein>
    <submittedName>
        <fullName evidence="2">Transposase</fullName>
    </submittedName>
</protein>
<dbReference type="Pfam" id="PF01609">
    <property type="entry name" value="DDE_Tnp_1"/>
    <property type="match status" value="1"/>
</dbReference>
<dbReference type="InterPro" id="IPR012337">
    <property type="entry name" value="RNaseH-like_sf"/>
</dbReference>
<dbReference type="NCBIfam" id="NF033559">
    <property type="entry name" value="transpos_IS1634"/>
    <property type="match status" value="1"/>
</dbReference>
<organism evidence="2 3">
    <name type="scientific">Candidatus Nealsonbacteria bacterium CG18_big_fil_WC_8_21_14_2_50_37_10</name>
    <dbReference type="NCBI Taxonomy" id="1974717"/>
    <lineage>
        <taxon>Bacteria</taxon>
        <taxon>Candidatus Nealsoniibacteriota</taxon>
    </lineage>
</organism>
<dbReference type="AlphaFoldDB" id="A0A2H0FL00"/>
<evidence type="ECO:0000313" key="3">
    <source>
        <dbReference type="Proteomes" id="UP000230778"/>
    </source>
</evidence>